<dbReference type="SUPFAM" id="SSF53720">
    <property type="entry name" value="ALDH-like"/>
    <property type="match status" value="1"/>
</dbReference>
<dbReference type="InterPro" id="IPR054869">
    <property type="entry name" value="AlphKGSA_gudD"/>
</dbReference>
<dbReference type="InterPro" id="IPR029510">
    <property type="entry name" value="Ald_DH_CS_GLU"/>
</dbReference>
<dbReference type="Gene3D" id="3.40.605.10">
    <property type="entry name" value="Aldehyde Dehydrogenase, Chain A, domain 1"/>
    <property type="match status" value="1"/>
</dbReference>
<dbReference type="PANTHER" id="PTHR11699">
    <property type="entry name" value="ALDEHYDE DEHYDROGENASE-RELATED"/>
    <property type="match status" value="1"/>
</dbReference>
<accession>A0ABT4GAL1</accession>
<evidence type="ECO:0000256" key="1">
    <source>
        <dbReference type="ARBA" id="ARBA00023002"/>
    </source>
</evidence>
<proteinExistence type="inferred from homology"/>
<organism evidence="5 6">
    <name type="scientific">Paenibacillus alginolyticus</name>
    <dbReference type="NCBI Taxonomy" id="59839"/>
    <lineage>
        <taxon>Bacteria</taxon>
        <taxon>Bacillati</taxon>
        <taxon>Bacillota</taxon>
        <taxon>Bacilli</taxon>
        <taxon>Bacillales</taxon>
        <taxon>Paenibacillaceae</taxon>
        <taxon>Paenibacillus</taxon>
    </lineage>
</organism>
<dbReference type="InterPro" id="IPR016163">
    <property type="entry name" value="Ald_DH_C"/>
</dbReference>
<dbReference type="EMBL" id="JAMDMX010000028">
    <property type="protein sequence ID" value="MCY9693205.1"/>
    <property type="molecule type" value="Genomic_DNA"/>
</dbReference>
<comment type="caution">
    <text evidence="5">The sequence shown here is derived from an EMBL/GenBank/DDBJ whole genome shotgun (WGS) entry which is preliminary data.</text>
</comment>
<dbReference type="InterPro" id="IPR016160">
    <property type="entry name" value="Ald_DH_CS_CYS"/>
</dbReference>
<dbReference type="Gene3D" id="3.40.309.10">
    <property type="entry name" value="Aldehyde Dehydrogenase, Chain A, domain 2"/>
    <property type="match status" value="1"/>
</dbReference>
<comment type="similarity">
    <text evidence="3">Belongs to the aldehyde dehydrogenase family.</text>
</comment>
<evidence type="ECO:0000313" key="6">
    <source>
        <dbReference type="Proteomes" id="UP001527099"/>
    </source>
</evidence>
<reference evidence="5 6" key="1">
    <citation type="submission" date="2022-05" db="EMBL/GenBank/DDBJ databases">
        <title>Genome Sequencing of Bee-Associated Microbes.</title>
        <authorList>
            <person name="Dunlap C."/>
        </authorList>
    </citation>
    <scope>NUCLEOTIDE SEQUENCE [LARGE SCALE GENOMIC DNA]</scope>
    <source>
        <strain evidence="5 6">NRRL B-14421</strain>
    </source>
</reference>
<dbReference type="InterPro" id="IPR015590">
    <property type="entry name" value="Aldehyde_DH_dom"/>
</dbReference>
<feature type="active site" evidence="2">
    <location>
        <position position="257"/>
    </location>
</feature>
<keyword evidence="6" id="KW-1185">Reference proteome</keyword>
<dbReference type="NCBIfam" id="NF042993">
    <property type="entry name" value="AlphKGSA_gudD"/>
    <property type="match status" value="1"/>
</dbReference>
<dbReference type="CDD" id="cd07097">
    <property type="entry name" value="ALDH_KGSADH-YcbD"/>
    <property type="match status" value="1"/>
</dbReference>
<dbReference type="Pfam" id="PF00171">
    <property type="entry name" value="Aldedh"/>
    <property type="match status" value="1"/>
</dbReference>
<name>A0ABT4GAL1_9BACL</name>
<dbReference type="PROSITE" id="PS00687">
    <property type="entry name" value="ALDEHYDE_DEHYDR_GLU"/>
    <property type="match status" value="1"/>
</dbReference>
<dbReference type="InterPro" id="IPR016161">
    <property type="entry name" value="Ald_DH/histidinol_DH"/>
</dbReference>
<feature type="domain" description="Aldehyde dehydrogenase" evidence="4">
    <location>
        <begin position="20"/>
        <end position="486"/>
    </location>
</feature>
<dbReference type="Proteomes" id="UP001527099">
    <property type="component" value="Unassembled WGS sequence"/>
</dbReference>
<evidence type="ECO:0000259" key="4">
    <source>
        <dbReference type="Pfam" id="PF00171"/>
    </source>
</evidence>
<protein>
    <submittedName>
        <fullName evidence="5">Aldehyde dehydrogenase family protein</fullName>
    </submittedName>
</protein>
<gene>
    <name evidence="5" type="ORF">M5X19_09935</name>
</gene>
<dbReference type="InterPro" id="IPR016162">
    <property type="entry name" value="Ald_DH_N"/>
</dbReference>
<evidence type="ECO:0000256" key="3">
    <source>
        <dbReference type="RuleBase" id="RU003345"/>
    </source>
</evidence>
<dbReference type="RefSeq" id="WP_268614698.1">
    <property type="nucleotide sequence ID" value="NZ_JAMDMX010000028.1"/>
</dbReference>
<evidence type="ECO:0000313" key="5">
    <source>
        <dbReference type="EMBL" id="MCY9693205.1"/>
    </source>
</evidence>
<dbReference type="PROSITE" id="PS00070">
    <property type="entry name" value="ALDEHYDE_DEHYDR_CYS"/>
    <property type="match status" value="1"/>
</dbReference>
<evidence type="ECO:0000256" key="2">
    <source>
        <dbReference type="PROSITE-ProRule" id="PRU10007"/>
    </source>
</evidence>
<keyword evidence="1 3" id="KW-0560">Oxidoreductase</keyword>
<sequence>MRVTTETNVKTYMNYISGEWVAASTNQVVASMNPANKEEIVGYVQRSGKEDLDQAVQAAKKAQVPWRKLSGSARGEYLYKIANVLEKRIDEIAKCMTQEMGKTFPESKGETARGIAILRYYAGEGMRKVGDVIPSTDSEALMFTTRVPLGVVGLITPWNFPVAIPIWKMAPALIYGNTVIFKPAQETSVTAAKVVECFEEAGLPAGVLNFVTGSGSVIGQGIIDHPGISGISFTGSDQVGKQVAQGAVARGAKFQLEMGGKNPVIVANDADLDQAVEATISGGLRSTGQKCTATSRVIVQSEVFEEFKAKLLAKVKEIKVGDGLHAETWMGPCASENQLKTVLSYIEKGIADGATLLHGGKRIEANGLEHGFFVEPTVFENVNSEMIIAQEEIFGPVLSLIKVDAIEQALEIANDVQYGLSASIFTKNIGNMLSFINEMDAGLVRINAESAGVELQAPFGGMKQSSSGSREQGQAAIEFFTAIKTVFVKA</sequence>